<dbReference type="Pfam" id="PF01613">
    <property type="entry name" value="Flavin_Reduct"/>
    <property type="match status" value="1"/>
</dbReference>
<dbReference type="GO" id="GO:0016646">
    <property type="term" value="F:oxidoreductase activity, acting on the CH-NH group of donors, NAD or NADP as acceptor"/>
    <property type="evidence" value="ECO:0007669"/>
    <property type="project" value="UniProtKB-ARBA"/>
</dbReference>
<name>A0A162JXD4_9PROT</name>
<dbReference type="OrthoDB" id="9783347at2"/>
<keyword evidence="2" id="KW-0285">Flavoprotein</keyword>
<evidence type="ECO:0000256" key="4">
    <source>
        <dbReference type="ARBA" id="ARBA00038054"/>
    </source>
</evidence>
<reference evidence="6 7" key="1">
    <citation type="submission" date="2015-12" db="EMBL/GenBank/DDBJ databases">
        <title>Genome sequence of Tistrella mobilis MCCC 1A02139.</title>
        <authorList>
            <person name="Lu L."/>
            <person name="Lai Q."/>
            <person name="Shao Z."/>
            <person name="Qian P."/>
        </authorList>
    </citation>
    <scope>NUCLEOTIDE SEQUENCE [LARGE SCALE GENOMIC DNA]</scope>
    <source>
        <strain evidence="6 7">MCCC 1A02139</strain>
    </source>
</reference>
<dbReference type="PANTHER" id="PTHR33798:SF5">
    <property type="entry name" value="FLAVIN REDUCTASE LIKE DOMAIN-CONTAINING PROTEIN"/>
    <property type="match status" value="1"/>
</dbReference>
<keyword evidence="3" id="KW-0288">FMN</keyword>
<dbReference type="Proteomes" id="UP000075787">
    <property type="component" value="Unassembled WGS sequence"/>
</dbReference>
<evidence type="ECO:0000256" key="2">
    <source>
        <dbReference type="ARBA" id="ARBA00022630"/>
    </source>
</evidence>
<feature type="domain" description="Flavin reductase like" evidence="5">
    <location>
        <begin position="19"/>
        <end position="173"/>
    </location>
</feature>
<gene>
    <name evidence="6" type="ORF">AUP44_14775</name>
</gene>
<dbReference type="SUPFAM" id="SSF50475">
    <property type="entry name" value="FMN-binding split barrel"/>
    <property type="match status" value="1"/>
</dbReference>
<dbReference type="InterPro" id="IPR002563">
    <property type="entry name" value="Flavin_Rdtase-like_dom"/>
</dbReference>
<proteinExistence type="inferred from homology"/>
<dbReference type="PANTHER" id="PTHR33798">
    <property type="entry name" value="FLAVOPROTEIN OXYGENASE"/>
    <property type="match status" value="1"/>
</dbReference>
<evidence type="ECO:0000313" key="6">
    <source>
        <dbReference type="EMBL" id="KYO50058.1"/>
    </source>
</evidence>
<dbReference type="AlphaFoldDB" id="A0A162JXD4"/>
<comment type="cofactor">
    <cofactor evidence="1">
        <name>FMN</name>
        <dbReference type="ChEBI" id="CHEBI:58210"/>
    </cofactor>
</comment>
<evidence type="ECO:0000313" key="7">
    <source>
        <dbReference type="Proteomes" id="UP000075787"/>
    </source>
</evidence>
<comment type="caution">
    <text evidence="6">The sequence shown here is derived from an EMBL/GenBank/DDBJ whole genome shotgun (WGS) entry which is preliminary data.</text>
</comment>
<dbReference type="GO" id="GO:0010181">
    <property type="term" value="F:FMN binding"/>
    <property type="evidence" value="ECO:0007669"/>
    <property type="project" value="InterPro"/>
</dbReference>
<dbReference type="EMBL" id="LPZR01000208">
    <property type="protein sequence ID" value="KYO50058.1"/>
    <property type="molecule type" value="Genomic_DNA"/>
</dbReference>
<dbReference type="GeneID" id="97243778"/>
<protein>
    <recommendedName>
        <fullName evidence="5">Flavin reductase like domain-containing protein</fullName>
    </recommendedName>
</protein>
<dbReference type="InterPro" id="IPR012349">
    <property type="entry name" value="Split_barrel_FMN-bd"/>
</dbReference>
<comment type="similarity">
    <text evidence="4">Belongs to the flavoredoxin family.</text>
</comment>
<evidence type="ECO:0000256" key="3">
    <source>
        <dbReference type="ARBA" id="ARBA00022643"/>
    </source>
</evidence>
<evidence type="ECO:0000259" key="5">
    <source>
        <dbReference type="SMART" id="SM00903"/>
    </source>
</evidence>
<organism evidence="6 7">
    <name type="scientific">Tistrella mobilis</name>
    <dbReference type="NCBI Taxonomy" id="171437"/>
    <lineage>
        <taxon>Bacteria</taxon>
        <taxon>Pseudomonadati</taxon>
        <taxon>Pseudomonadota</taxon>
        <taxon>Alphaproteobacteria</taxon>
        <taxon>Geminicoccales</taxon>
        <taxon>Geminicoccaceae</taxon>
        <taxon>Tistrella</taxon>
    </lineage>
</organism>
<dbReference type="RefSeq" id="WP_062769032.1">
    <property type="nucleotide sequence ID" value="NZ_CP121045.1"/>
</dbReference>
<sequence>MEFDMRRMAAPDRYKILGSTITPRPIAWITSLSTEGRVNAAPYSFFNCMGHEPPILAIGMLRHPEDRFKDTPANILATGEFVVHLVSEAVAPQMNITCIDAPPGVDELALAGLDTLPSTAVRPPRIAAAPVAFECRLHTAVTTGPRQAIILGEVLVAHVRDDAILDAARHHVDTPALGLIGRMHGGGWYARTTDLFSIDRPSWADWAPEHPEAVARARPDAASGPED</sequence>
<dbReference type="SMART" id="SM00903">
    <property type="entry name" value="Flavin_Reduct"/>
    <property type="match status" value="1"/>
</dbReference>
<accession>A0A162JXD4</accession>
<dbReference type="Gene3D" id="2.30.110.10">
    <property type="entry name" value="Electron Transport, Fmn-binding Protein, Chain A"/>
    <property type="match status" value="1"/>
</dbReference>
<evidence type="ECO:0000256" key="1">
    <source>
        <dbReference type="ARBA" id="ARBA00001917"/>
    </source>
</evidence>